<feature type="non-terminal residue" evidence="4">
    <location>
        <position position="58"/>
    </location>
</feature>
<dbReference type="GO" id="GO:0009401">
    <property type="term" value="P:phosphoenolpyruvate-dependent sugar phosphotransferase system"/>
    <property type="evidence" value="ECO:0007669"/>
    <property type="project" value="InterPro"/>
</dbReference>
<reference evidence="4 5" key="1">
    <citation type="submission" date="2021-10" db="EMBL/GenBank/DDBJ databases">
        <authorList>
            <person name="Grouzdev D.S."/>
            <person name="Pantiukh K.S."/>
            <person name="Krutkina M.S."/>
        </authorList>
    </citation>
    <scope>NUCLEOTIDE SEQUENCE [LARGE SCALE GENOMIC DNA]</scope>
    <source>
        <strain evidence="4 5">Z-7514</strain>
    </source>
</reference>
<keyword evidence="5" id="KW-1185">Reference proteome</keyword>
<evidence type="ECO:0000256" key="1">
    <source>
        <dbReference type="ARBA" id="ARBA00007837"/>
    </source>
</evidence>
<comment type="similarity">
    <text evidence="1">Belongs to the PEP-utilizing enzyme family.</text>
</comment>
<dbReference type="EMBL" id="JAJFAT010000030">
    <property type="protein sequence ID" value="MCC3146022.1"/>
    <property type="molecule type" value="Genomic_DNA"/>
</dbReference>
<dbReference type="Pfam" id="PF05524">
    <property type="entry name" value="PEP-utilisers_N"/>
    <property type="match status" value="1"/>
</dbReference>
<dbReference type="Proteomes" id="UP001199296">
    <property type="component" value="Unassembled WGS sequence"/>
</dbReference>
<name>A0AAW4X2L9_9FIRM</name>
<dbReference type="GO" id="GO:0016740">
    <property type="term" value="F:transferase activity"/>
    <property type="evidence" value="ECO:0007669"/>
    <property type="project" value="UniProtKB-KW"/>
</dbReference>
<dbReference type="AlphaFoldDB" id="A0AAW4X2L9"/>
<evidence type="ECO:0000256" key="2">
    <source>
        <dbReference type="ARBA" id="ARBA00022679"/>
    </source>
</evidence>
<evidence type="ECO:0000259" key="3">
    <source>
        <dbReference type="Pfam" id="PF05524"/>
    </source>
</evidence>
<keyword evidence="2" id="KW-0808">Transferase</keyword>
<sequence length="58" mass="6306">MEGIGASPGIAVGKVLIKKDQAIEIDYDKIKEAEVEAEIEKLHSALEKAKESLKELKA</sequence>
<dbReference type="InterPro" id="IPR008731">
    <property type="entry name" value="PTS_EIN"/>
</dbReference>
<evidence type="ECO:0000313" key="4">
    <source>
        <dbReference type="EMBL" id="MCC3146022.1"/>
    </source>
</evidence>
<protein>
    <submittedName>
        <fullName evidence="4">Phosphoenolpyruvate--protein phosphotransferase</fullName>
    </submittedName>
</protein>
<accession>A0AAW4X2L9</accession>
<feature type="domain" description="Phosphotransferase system enzyme I N-terminal" evidence="3">
    <location>
        <begin position="2"/>
        <end position="57"/>
    </location>
</feature>
<evidence type="ECO:0000313" key="5">
    <source>
        <dbReference type="Proteomes" id="UP001199296"/>
    </source>
</evidence>
<dbReference type="Gene3D" id="3.50.30.10">
    <property type="entry name" value="Phosphohistidine domain"/>
    <property type="match status" value="1"/>
</dbReference>
<comment type="caution">
    <text evidence="4">The sequence shown here is derived from an EMBL/GenBank/DDBJ whole genome shotgun (WGS) entry which is preliminary data.</text>
</comment>
<dbReference type="InterPro" id="IPR036618">
    <property type="entry name" value="PtsI_HPr-bd_sf"/>
</dbReference>
<dbReference type="Gene3D" id="1.10.274.10">
    <property type="entry name" value="PtsI, HPr-binding domain"/>
    <property type="match status" value="1"/>
</dbReference>
<proteinExistence type="inferred from homology"/>
<gene>
    <name evidence="4" type="ORF">LJ207_11930</name>
</gene>
<organism evidence="4 5">
    <name type="scientific">Halanaerobium polyolivorans</name>
    <dbReference type="NCBI Taxonomy" id="2886943"/>
    <lineage>
        <taxon>Bacteria</taxon>
        <taxon>Bacillati</taxon>
        <taxon>Bacillota</taxon>
        <taxon>Clostridia</taxon>
        <taxon>Halanaerobiales</taxon>
        <taxon>Halanaerobiaceae</taxon>
        <taxon>Halanaerobium</taxon>
    </lineage>
</organism>